<evidence type="ECO:0000256" key="1">
    <source>
        <dbReference type="SAM" id="MobiDB-lite"/>
    </source>
</evidence>
<dbReference type="RefSeq" id="WP_185132432.1">
    <property type="nucleotide sequence ID" value="NZ_JACJVO010000036.1"/>
</dbReference>
<proteinExistence type="predicted"/>
<evidence type="ECO:0000313" key="3">
    <source>
        <dbReference type="Proteomes" id="UP000564644"/>
    </source>
</evidence>
<comment type="caution">
    <text evidence="2">The sequence shown here is derived from an EMBL/GenBank/DDBJ whole genome shotgun (WGS) entry which is preliminary data.</text>
</comment>
<accession>A0A7X0VYJ4</accession>
<sequence>MSEHRKSWKPVAGKNDPCPPLKSKTYETPPNLYLGFQEPGLKQYKPAEALKKGTLWPALFGPYESPFRSADSAGGKEDSR</sequence>
<gene>
    <name evidence="2" type="ORF">H7C18_28050</name>
</gene>
<name>A0A7X0VYJ4_9BACL</name>
<reference evidence="2 3" key="1">
    <citation type="submission" date="2020-08" db="EMBL/GenBank/DDBJ databases">
        <title>Cohnella phylogeny.</title>
        <authorList>
            <person name="Dunlap C."/>
        </authorList>
    </citation>
    <scope>NUCLEOTIDE SEQUENCE [LARGE SCALE GENOMIC DNA]</scope>
    <source>
        <strain evidence="2 3">CBP 2801</strain>
    </source>
</reference>
<dbReference type="AlphaFoldDB" id="A0A7X0VYJ4"/>
<organism evidence="2 3">
    <name type="scientific">Cohnella zeiphila</name>
    <dbReference type="NCBI Taxonomy" id="2761120"/>
    <lineage>
        <taxon>Bacteria</taxon>
        <taxon>Bacillati</taxon>
        <taxon>Bacillota</taxon>
        <taxon>Bacilli</taxon>
        <taxon>Bacillales</taxon>
        <taxon>Paenibacillaceae</taxon>
        <taxon>Cohnella</taxon>
    </lineage>
</organism>
<keyword evidence="3" id="KW-1185">Reference proteome</keyword>
<evidence type="ECO:0000313" key="2">
    <source>
        <dbReference type="EMBL" id="MBB6734785.1"/>
    </source>
</evidence>
<dbReference type="Proteomes" id="UP000564644">
    <property type="component" value="Unassembled WGS sequence"/>
</dbReference>
<dbReference type="InterPro" id="IPR020256">
    <property type="entry name" value="Spore_coat_CotJA"/>
</dbReference>
<dbReference type="Pfam" id="PF11007">
    <property type="entry name" value="CotJA"/>
    <property type="match status" value="1"/>
</dbReference>
<dbReference type="EMBL" id="JACJVO010000036">
    <property type="protein sequence ID" value="MBB6734785.1"/>
    <property type="molecule type" value="Genomic_DNA"/>
</dbReference>
<feature type="region of interest" description="Disordered" evidence="1">
    <location>
        <begin position="1"/>
        <end position="24"/>
    </location>
</feature>
<protein>
    <submittedName>
        <fullName evidence="2">Spore coat associated protein CotJA</fullName>
    </submittedName>
</protein>